<dbReference type="InterPro" id="IPR013229">
    <property type="entry name" value="PEGA"/>
</dbReference>
<organism evidence="4 5">
    <name type="scientific">Deinococcus antarcticus</name>
    <dbReference type="NCBI Taxonomy" id="1298767"/>
    <lineage>
        <taxon>Bacteria</taxon>
        <taxon>Thermotogati</taxon>
        <taxon>Deinococcota</taxon>
        <taxon>Deinococci</taxon>
        <taxon>Deinococcales</taxon>
        <taxon>Deinococcaceae</taxon>
        <taxon>Deinococcus</taxon>
    </lineage>
</organism>
<evidence type="ECO:0000259" key="3">
    <source>
        <dbReference type="Pfam" id="PF14326"/>
    </source>
</evidence>
<comment type="caution">
    <text evidence="4">The sequence shown here is derived from an EMBL/GenBank/DDBJ whole genome shotgun (WGS) entry which is preliminary data.</text>
</comment>
<dbReference type="PANTHER" id="PTHR36194">
    <property type="entry name" value="S-LAYER-LIKE PROTEIN"/>
    <property type="match status" value="1"/>
</dbReference>
<evidence type="ECO:0000259" key="2">
    <source>
        <dbReference type="Pfam" id="PF08308"/>
    </source>
</evidence>
<proteinExistence type="predicted"/>
<dbReference type="RefSeq" id="WP_380075885.1">
    <property type="nucleotide sequence ID" value="NZ_JBHRZF010000026.1"/>
</dbReference>
<sequence>MKKLSNALTLSTLGLLSVAGAQGKLSAQSIIVNPTMPDLSVSVRVDRDPSGNQNPTYRIGDQIALDATVNRDAYVYLFDVDPAGVVTQILPNRLSSSNFVKAGTSVRFPAPGDRFQYNVSGPAGQSKVLALASLTPLNLDQISEFKSAQESFAVVKGSGQAGLAQALSIVVNPLPQNSWMTDTAFYNVAPVQAVQTGSLYIGTNVQGATVYLNGQNLGAANVTYANLGAGTYPIRITAPGYVDYNGRVTLSGGTISNISVDLTPVITQAPVTPAPTSGNLLLDFLGSLLGNVAGTTVTVNDPARAAMDQKVRALQSQGYTLTRTPAATATGYVATMTKGYSTLTVTVERQPNRILSVQTSETTLYRY</sequence>
<feature type="domain" description="DUF4384" evidence="3">
    <location>
        <begin position="56"/>
        <end position="136"/>
    </location>
</feature>
<evidence type="ECO:0000313" key="4">
    <source>
        <dbReference type="EMBL" id="MFC3859726.1"/>
    </source>
</evidence>
<keyword evidence="5" id="KW-1185">Reference proteome</keyword>
<dbReference type="InterPro" id="IPR025493">
    <property type="entry name" value="DUF4384"/>
</dbReference>
<feature type="signal peptide" evidence="1">
    <location>
        <begin position="1"/>
        <end position="21"/>
    </location>
</feature>
<name>A0ABV8A3B9_9DEIO</name>
<gene>
    <name evidence="4" type="ORF">ACFOPQ_02975</name>
</gene>
<dbReference type="PANTHER" id="PTHR36194:SF1">
    <property type="entry name" value="S-LAYER-LIKE PROTEIN"/>
    <property type="match status" value="1"/>
</dbReference>
<dbReference type="Proteomes" id="UP001595748">
    <property type="component" value="Unassembled WGS sequence"/>
</dbReference>
<keyword evidence="1" id="KW-0732">Signal</keyword>
<feature type="chain" id="PRO_5046949321" evidence="1">
    <location>
        <begin position="22"/>
        <end position="367"/>
    </location>
</feature>
<evidence type="ECO:0000313" key="5">
    <source>
        <dbReference type="Proteomes" id="UP001595748"/>
    </source>
</evidence>
<protein>
    <submittedName>
        <fullName evidence="4">DUF4384 domain-containing protein</fullName>
    </submittedName>
</protein>
<dbReference type="EMBL" id="JBHRZF010000026">
    <property type="protein sequence ID" value="MFC3859726.1"/>
    <property type="molecule type" value="Genomic_DNA"/>
</dbReference>
<dbReference type="Pfam" id="PF08308">
    <property type="entry name" value="PEGA"/>
    <property type="match status" value="1"/>
</dbReference>
<evidence type="ECO:0000256" key="1">
    <source>
        <dbReference type="SAM" id="SignalP"/>
    </source>
</evidence>
<accession>A0ABV8A3B9</accession>
<reference evidence="5" key="1">
    <citation type="journal article" date="2019" name="Int. J. Syst. Evol. Microbiol.">
        <title>The Global Catalogue of Microorganisms (GCM) 10K type strain sequencing project: providing services to taxonomists for standard genome sequencing and annotation.</title>
        <authorList>
            <consortium name="The Broad Institute Genomics Platform"/>
            <consortium name="The Broad Institute Genome Sequencing Center for Infectious Disease"/>
            <person name="Wu L."/>
            <person name="Ma J."/>
        </authorList>
    </citation>
    <scope>NUCLEOTIDE SEQUENCE [LARGE SCALE GENOMIC DNA]</scope>
    <source>
        <strain evidence="5">CCTCC AB 2013263</strain>
    </source>
</reference>
<dbReference type="Pfam" id="PF14326">
    <property type="entry name" value="DUF4384"/>
    <property type="match status" value="1"/>
</dbReference>
<feature type="domain" description="PEGA" evidence="2">
    <location>
        <begin position="197"/>
        <end position="264"/>
    </location>
</feature>